<dbReference type="Proteomes" id="UP000325218">
    <property type="component" value="Unassembled WGS sequence"/>
</dbReference>
<evidence type="ECO:0000313" key="1">
    <source>
        <dbReference type="EMBL" id="TYA13141.1"/>
    </source>
</evidence>
<organism evidence="1 2">
    <name type="scientific">Paenibacillus faecis</name>
    <dbReference type="NCBI Taxonomy" id="862114"/>
    <lineage>
        <taxon>Bacteria</taxon>
        <taxon>Bacillati</taxon>
        <taxon>Bacillota</taxon>
        <taxon>Bacilli</taxon>
        <taxon>Bacillales</taxon>
        <taxon>Paenibacillaceae</taxon>
        <taxon>Paenibacillus</taxon>
    </lineage>
</organism>
<dbReference type="Pfam" id="PF08863">
    <property type="entry name" value="YolD"/>
    <property type="match status" value="1"/>
</dbReference>
<dbReference type="RefSeq" id="WP_148451738.1">
    <property type="nucleotide sequence ID" value="NZ_BORZ01000001.1"/>
</dbReference>
<keyword evidence="2" id="KW-1185">Reference proteome</keyword>
<dbReference type="OrthoDB" id="2376882at2"/>
<comment type="caution">
    <text evidence="1">The sequence shown here is derived from an EMBL/GenBank/DDBJ whole genome shotgun (WGS) entry which is preliminary data.</text>
</comment>
<dbReference type="AlphaFoldDB" id="A0A5D0CT36"/>
<proteinExistence type="predicted"/>
<sequence length="109" mass="12876">MKGKLHGNGLWESSRMMLPEHKEAILEYNRRQHRRSRILLDEQEMEEISRRIAESLRDNKEIGLRLYGEFGDRRVRGVVEAVRPGERRFRLNTDGNPEWIAFADIVSAE</sequence>
<accession>A0A5D0CT36</accession>
<evidence type="ECO:0000313" key="2">
    <source>
        <dbReference type="Proteomes" id="UP000325218"/>
    </source>
</evidence>
<reference evidence="1 2" key="1">
    <citation type="submission" date="2019-08" db="EMBL/GenBank/DDBJ databases">
        <title>Genome sequencing of Paenibacillus faecis DSM 23593(T).</title>
        <authorList>
            <person name="Kook J.-K."/>
            <person name="Park S.-N."/>
            <person name="Lim Y.K."/>
        </authorList>
    </citation>
    <scope>NUCLEOTIDE SEQUENCE [LARGE SCALE GENOMIC DNA]</scope>
    <source>
        <strain evidence="1 2">DSM 23593</strain>
    </source>
</reference>
<protein>
    <submittedName>
        <fullName evidence="1">YolD-like family protein</fullName>
    </submittedName>
</protein>
<name>A0A5D0CT36_9BACL</name>
<dbReference type="InterPro" id="IPR014962">
    <property type="entry name" value="YolD"/>
</dbReference>
<gene>
    <name evidence="1" type="ORF">FRY98_10735</name>
</gene>
<dbReference type="EMBL" id="VSDO01000002">
    <property type="protein sequence ID" value="TYA13141.1"/>
    <property type="molecule type" value="Genomic_DNA"/>
</dbReference>